<dbReference type="GO" id="GO:0003677">
    <property type="term" value="F:DNA binding"/>
    <property type="evidence" value="ECO:0007669"/>
    <property type="project" value="UniProtKB-UniRule"/>
</dbReference>
<reference evidence="5" key="1">
    <citation type="submission" date="2018-02" db="EMBL/GenBank/DDBJ databases">
        <authorList>
            <person name="Hausmann B."/>
        </authorList>
    </citation>
    <scope>NUCLEOTIDE SEQUENCE [LARGE SCALE GENOMIC DNA]</scope>
    <source>
        <strain evidence="5">Peat soil MAG SbA1</strain>
    </source>
</reference>
<proteinExistence type="predicted"/>
<dbReference type="OrthoDB" id="9811597at2"/>
<dbReference type="InterPro" id="IPR007159">
    <property type="entry name" value="SpoVT-AbrB_dom"/>
</dbReference>
<dbReference type="SUPFAM" id="SSF89447">
    <property type="entry name" value="AbrB/MazE/MraZ-like"/>
    <property type="match status" value="1"/>
</dbReference>
<dbReference type="Gene3D" id="2.10.260.10">
    <property type="match status" value="1"/>
</dbReference>
<protein>
    <submittedName>
        <fullName evidence="4">Putative Transcriptional regulator, AbrB family</fullName>
    </submittedName>
</protein>
<dbReference type="AlphaFoldDB" id="A0A2U3KJ88"/>
<feature type="region of interest" description="Disordered" evidence="2">
    <location>
        <begin position="68"/>
        <end position="94"/>
    </location>
</feature>
<gene>
    <name evidence="4" type="ORF">SBA1_290068</name>
</gene>
<dbReference type="EMBL" id="OMOD01000121">
    <property type="protein sequence ID" value="SPF39706.1"/>
    <property type="molecule type" value="Genomic_DNA"/>
</dbReference>
<keyword evidence="1" id="KW-0238">DNA-binding</keyword>
<name>A0A2U3KJ88_9BACT</name>
<evidence type="ECO:0000256" key="2">
    <source>
        <dbReference type="SAM" id="MobiDB-lite"/>
    </source>
</evidence>
<evidence type="ECO:0000259" key="3">
    <source>
        <dbReference type="PROSITE" id="PS51740"/>
    </source>
</evidence>
<sequence>MICSSKIETTMTYQVVISSKGQVVIPAELRGRLGLKKGVRAMWREQDGQLILTPIERILDEIQGFLKPRPGEPSAFEESLAERERQRQREREEK</sequence>
<dbReference type="Pfam" id="PF04014">
    <property type="entry name" value="MazE_antitoxin"/>
    <property type="match status" value="1"/>
</dbReference>
<evidence type="ECO:0000256" key="1">
    <source>
        <dbReference type="PROSITE-ProRule" id="PRU01076"/>
    </source>
</evidence>
<evidence type="ECO:0000313" key="4">
    <source>
        <dbReference type="EMBL" id="SPF39706.1"/>
    </source>
</evidence>
<dbReference type="Proteomes" id="UP000238701">
    <property type="component" value="Unassembled WGS sequence"/>
</dbReference>
<feature type="compositionally biased region" description="Basic and acidic residues" evidence="2">
    <location>
        <begin position="80"/>
        <end position="94"/>
    </location>
</feature>
<dbReference type="SMART" id="SM00966">
    <property type="entry name" value="SpoVT_AbrB"/>
    <property type="match status" value="1"/>
</dbReference>
<dbReference type="InterPro" id="IPR037914">
    <property type="entry name" value="SpoVT-AbrB_sf"/>
</dbReference>
<feature type="domain" description="SpoVT-AbrB" evidence="3">
    <location>
        <begin position="12"/>
        <end position="57"/>
    </location>
</feature>
<dbReference type="NCBIfam" id="TIGR01439">
    <property type="entry name" value="lp_hng_hel_AbrB"/>
    <property type="match status" value="1"/>
</dbReference>
<accession>A0A2U3KJ88</accession>
<dbReference type="PROSITE" id="PS51740">
    <property type="entry name" value="SPOVT_ABRB"/>
    <property type="match status" value="1"/>
</dbReference>
<organism evidence="4 5">
    <name type="scientific">Candidatus Sulfotelmatobacter kueseliae</name>
    <dbReference type="NCBI Taxonomy" id="2042962"/>
    <lineage>
        <taxon>Bacteria</taxon>
        <taxon>Pseudomonadati</taxon>
        <taxon>Acidobacteriota</taxon>
        <taxon>Terriglobia</taxon>
        <taxon>Terriglobales</taxon>
        <taxon>Candidatus Korobacteraceae</taxon>
        <taxon>Candidatus Sulfotelmatobacter</taxon>
    </lineage>
</organism>
<evidence type="ECO:0000313" key="5">
    <source>
        <dbReference type="Proteomes" id="UP000238701"/>
    </source>
</evidence>